<dbReference type="GeneID" id="22890302"/>
<keyword evidence="7" id="KW-0472">Membrane</keyword>
<dbReference type="GO" id="GO:0034727">
    <property type="term" value="P:piecemeal microautophagy of the nucleus"/>
    <property type="evidence" value="ECO:0007669"/>
    <property type="project" value="TreeGrafter"/>
</dbReference>
<evidence type="ECO:0000256" key="6">
    <source>
        <dbReference type="ARBA" id="ARBA00023006"/>
    </source>
</evidence>
<dbReference type="AlphaFoldDB" id="G1X4F1"/>
<dbReference type="GO" id="GO:0030295">
    <property type="term" value="F:protein kinase activator activity"/>
    <property type="evidence" value="ECO:0007669"/>
    <property type="project" value="TreeGrafter"/>
</dbReference>
<dbReference type="InParanoid" id="G1X4F1"/>
<dbReference type="OrthoDB" id="1937984at2759"/>
<dbReference type="Proteomes" id="UP000008784">
    <property type="component" value="Unassembled WGS sequence"/>
</dbReference>
<reference evidence="10 11" key="1">
    <citation type="journal article" date="2011" name="PLoS Pathog.">
        <title>Genomic and proteomic analyses of the fungus Arthrobotrys oligospora provide insights into nematode-trap formation.</title>
        <authorList>
            <person name="Yang J."/>
            <person name="Wang L."/>
            <person name="Ji X."/>
            <person name="Feng Y."/>
            <person name="Li X."/>
            <person name="Zou C."/>
            <person name="Xu J."/>
            <person name="Ren Y."/>
            <person name="Mi Q."/>
            <person name="Wu J."/>
            <person name="Liu S."/>
            <person name="Liu Y."/>
            <person name="Huang X."/>
            <person name="Wang H."/>
            <person name="Niu X."/>
            <person name="Li J."/>
            <person name="Liang L."/>
            <person name="Luo Y."/>
            <person name="Ji K."/>
            <person name="Zhou W."/>
            <person name="Yu Z."/>
            <person name="Li G."/>
            <person name="Liu Y."/>
            <person name="Li L."/>
            <person name="Qiao M."/>
            <person name="Feng L."/>
            <person name="Zhang K.-Q."/>
        </authorList>
    </citation>
    <scope>NUCLEOTIDE SEQUENCE [LARGE SCALE GENOMIC DNA]</scope>
    <source>
        <strain evidence="11">ATCC 24927 / CBS 115.81 / DSM 1491</strain>
    </source>
</reference>
<dbReference type="GO" id="GO:1990316">
    <property type="term" value="C:Atg1/ULK1 kinase complex"/>
    <property type="evidence" value="ECO:0007669"/>
    <property type="project" value="TreeGrafter"/>
</dbReference>
<evidence type="ECO:0000256" key="1">
    <source>
        <dbReference type="ARBA" id="ARBA00004496"/>
    </source>
</evidence>
<evidence type="ECO:0000256" key="2">
    <source>
        <dbReference type="ARBA" id="ARBA00004623"/>
    </source>
</evidence>
<accession>G1X4F1</accession>
<sequence>MSTSTQRNVADLTNWFLNAKRSLNSVTYCTRGNEIITTTRNSLIDASIMSSRASFLQSGIKDELKLLQTANSVMENQRELARKDFQNSLGMLDEADQRLDETLATLRRTEVEGAFSAVEGTGEEGQQRCLYDFVDEDGIENLKSQLKGVIDQVQETDEVFESHLDPFTVLIASITESLSSLSKKSDIPDLVIAIRPSLELMEEHASVMASLLESLAKHYDLCSLALKRAESHDGGISSQEGDPETEDDIANMLAVLEKDAGEVDDVVNEIKERLDDMESTGILVERTLQDIGDHYRAVLALLEKMHDGQSSLVDCTIQSKDFVQKQNDNQRIIAERLDELQRLTDHYVLFGDAYDALLVEVGRRITVQRQKDSIIQEALAQIDMLNERDLNEREQFRSEYGDFLPSDIWPGLSDPPGAYTVQRMDAWEIPEIKQGVIENAMTRRAAAISKEDRDFLWQAKSANLKADVRKRTYSEESIFKPNSYDILAGFSRKHNNEKVRQDDKYDIPPPPPPPSHRERHGASIAQSRPKTVDGVVRSGGERDAEKTKNHKQLFAAIDHGFEKGPEDWPATFYLVACAQAYGTLDPRVRTASISYLVKRFVRGGRHNDIIRLYTEIQNSWLPFEQRELDSIEYFKSMFKAFTLKPAESSKTVNDVLQTFNAATSSFQRQYTLTSSSFKQHLTPYFMLFLSTNLSLRESLSAISSKVSQIQNPATGSRLLPNLYSKLNSALLASQKLKPETVNGFRLTSFYKAQSSLLSIISRVPRESSICQQFARVIFSQALTWEEILEGKKLVLDNSAPGKTHEILPLQSALFRSLHRTSTATQPGTQRAKHVVEFTTDLLALTNLRGGPRQLGTSVAVALSLHSNMGTFTAAETLLDKLDMLLSKNKDKSVNAPVFYIQDAINNLRETVIRKTSHRRDAKFRAAGIAMRMFELHVLSIQPRAGKGRERIHQGLVRDLVKLLALCDDQASVLRVWEALKGDVGVKNIKLSTIEGILDTLTKTRGVVYAKDILLEVEREGRISPSTIVPFIGVKDMDDWVFDEIIRAGVRNGIDWKSVGYLYQLRRGQGRKSKKVEEWAEAMRGCGDEFVWGKGGMVVEEVMEGVERAFKE</sequence>
<comment type="subcellular location">
    <subcellularLocation>
        <location evidence="1">Cytoplasm</location>
    </subcellularLocation>
    <subcellularLocation>
        <location evidence="2">Preautophagosomal structure membrane</location>
        <topology evidence="2">Peripheral membrane protein</topology>
    </subcellularLocation>
</comment>
<evidence type="ECO:0000256" key="5">
    <source>
        <dbReference type="ARBA" id="ARBA00022490"/>
    </source>
</evidence>
<name>G1X4F1_ARTOA</name>
<feature type="domain" description="Autophagy protein ATG17-like" evidence="9">
    <location>
        <begin position="22"/>
        <end position="404"/>
    </location>
</feature>
<dbReference type="PANTHER" id="PTHR28005">
    <property type="entry name" value="AUTOPHAGY-RELATED PROTEIN 17"/>
    <property type="match status" value="1"/>
</dbReference>
<dbReference type="EMBL" id="ADOT01000060">
    <property type="protein sequence ID" value="EGX51841.1"/>
    <property type="molecule type" value="Genomic_DNA"/>
</dbReference>
<keyword evidence="5" id="KW-0963">Cytoplasm</keyword>
<evidence type="ECO:0000259" key="9">
    <source>
        <dbReference type="Pfam" id="PF04108"/>
    </source>
</evidence>
<dbReference type="GO" id="GO:0060090">
    <property type="term" value="F:molecular adaptor activity"/>
    <property type="evidence" value="ECO:0007669"/>
    <property type="project" value="TreeGrafter"/>
</dbReference>
<dbReference type="RefSeq" id="XP_011119363.1">
    <property type="nucleotide sequence ID" value="XM_011121061.1"/>
</dbReference>
<comment type="similarity">
    <text evidence="3">Belongs to the ATG17 family.</text>
</comment>
<dbReference type="eggNOG" id="ENOG502RYHP">
    <property type="taxonomic scope" value="Eukaryota"/>
</dbReference>
<evidence type="ECO:0000256" key="4">
    <source>
        <dbReference type="ARBA" id="ARBA00013806"/>
    </source>
</evidence>
<dbReference type="GO" id="GO:0000045">
    <property type="term" value="P:autophagosome assembly"/>
    <property type="evidence" value="ECO:0007669"/>
    <property type="project" value="TreeGrafter"/>
</dbReference>
<evidence type="ECO:0000256" key="7">
    <source>
        <dbReference type="ARBA" id="ARBA00023136"/>
    </source>
</evidence>
<evidence type="ECO:0000256" key="3">
    <source>
        <dbReference type="ARBA" id="ARBA00006259"/>
    </source>
</evidence>
<evidence type="ECO:0000256" key="8">
    <source>
        <dbReference type="SAM" id="MobiDB-lite"/>
    </source>
</evidence>
<dbReference type="STRING" id="756982.G1X4F1"/>
<feature type="region of interest" description="Disordered" evidence="8">
    <location>
        <begin position="497"/>
        <end position="549"/>
    </location>
</feature>
<protein>
    <recommendedName>
        <fullName evidence="4">Autophagy-related protein 17</fullName>
    </recommendedName>
</protein>
<evidence type="ECO:0000313" key="10">
    <source>
        <dbReference type="EMBL" id="EGX51841.1"/>
    </source>
</evidence>
<gene>
    <name evidence="10" type="ORF">AOL_s00043g575</name>
</gene>
<dbReference type="GO" id="GO:0000422">
    <property type="term" value="P:autophagy of mitochondrion"/>
    <property type="evidence" value="ECO:0007669"/>
    <property type="project" value="TreeGrafter"/>
</dbReference>
<keyword evidence="6" id="KW-0072">Autophagy</keyword>
<dbReference type="InterPro" id="IPR045326">
    <property type="entry name" value="ATG17-like_dom"/>
</dbReference>
<dbReference type="PANTHER" id="PTHR28005:SF1">
    <property type="entry name" value="AUTOPHAGY-RELATED PROTEIN 17"/>
    <property type="match status" value="1"/>
</dbReference>
<keyword evidence="11" id="KW-1185">Reference proteome</keyword>
<dbReference type="Pfam" id="PF04108">
    <property type="entry name" value="ATG17_like"/>
    <property type="match status" value="1"/>
</dbReference>
<proteinExistence type="inferred from homology"/>
<dbReference type="InterPro" id="IPR007240">
    <property type="entry name" value="Atg17"/>
</dbReference>
<dbReference type="OMA" id="YCTRGNE"/>
<organism evidence="10 11">
    <name type="scientific">Arthrobotrys oligospora (strain ATCC 24927 / CBS 115.81 / DSM 1491)</name>
    <name type="common">Nematode-trapping fungus</name>
    <name type="synonym">Didymozoophaga oligospora</name>
    <dbReference type="NCBI Taxonomy" id="756982"/>
    <lineage>
        <taxon>Eukaryota</taxon>
        <taxon>Fungi</taxon>
        <taxon>Dikarya</taxon>
        <taxon>Ascomycota</taxon>
        <taxon>Pezizomycotina</taxon>
        <taxon>Orbiliomycetes</taxon>
        <taxon>Orbiliales</taxon>
        <taxon>Orbiliaceae</taxon>
        <taxon>Orbilia</taxon>
        <taxon>Orbilia oligospora</taxon>
    </lineage>
</organism>
<dbReference type="GO" id="GO:0034045">
    <property type="term" value="C:phagophore assembly site membrane"/>
    <property type="evidence" value="ECO:0007669"/>
    <property type="project" value="UniProtKB-SubCell"/>
</dbReference>
<feature type="compositionally biased region" description="Basic and acidic residues" evidence="8">
    <location>
        <begin position="497"/>
        <end position="506"/>
    </location>
</feature>
<comment type="caution">
    <text evidence="10">The sequence shown here is derived from an EMBL/GenBank/DDBJ whole genome shotgun (WGS) entry which is preliminary data.</text>
</comment>
<evidence type="ECO:0000313" key="11">
    <source>
        <dbReference type="Proteomes" id="UP000008784"/>
    </source>
</evidence>
<dbReference type="HOGENOM" id="CLU_279128_0_0_1"/>